<organism evidence="2 4">
    <name type="scientific">Acanthaster planci</name>
    <name type="common">Crown-of-thorns starfish</name>
    <dbReference type="NCBI Taxonomy" id="133434"/>
    <lineage>
        <taxon>Eukaryota</taxon>
        <taxon>Metazoa</taxon>
        <taxon>Echinodermata</taxon>
        <taxon>Eleutherozoa</taxon>
        <taxon>Asterozoa</taxon>
        <taxon>Asteroidea</taxon>
        <taxon>Valvatacea</taxon>
        <taxon>Valvatida</taxon>
        <taxon>Acanthasteridae</taxon>
        <taxon>Acanthaster</taxon>
    </lineage>
</organism>
<evidence type="ECO:0000313" key="3">
    <source>
        <dbReference type="RefSeq" id="XP_022084661.1"/>
    </source>
</evidence>
<proteinExistence type="predicted"/>
<keyword evidence="2" id="KW-1185">Reference proteome</keyword>
<feature type="signal peptide" evidence="1">
    <location>
        <begin position="1"/>
        <end position="24"/>
    </location>
</feature>
<accession>A0A8B7XWN2</accession>
<sequence length="113" mass="12373">MALTFQSGTLAVLICLVVTSLSSAHRCDSCKEGNALYPGCLAVCGPKSTHKKRNMPSDTNFGAFIQDQVMKRGIMSSDTCDLEDVYLAVPPSCYEKLDWLVLKAQEAVLAEYY</sequence>
<evidence type="ECO:0000313" key="2">
    <source>
        <dbReference type="Proteomes" id="UP000694845"/>
    </source>
</evidence>
<gene>
    <name evidence="3 4" type="primary">LOC110976032</name>
</gene>
<dbReference type="RefSeq" id="XP_022084661.1">
    <property type="nucleotide sequence ID" value="XM_022228969.1"/>
</dbReference>
<dbReference type="AlphaFoldDB" id="A0A8B7XWN2"/>
<dbReference type="OrthoDB" id="10446128at2759"/>
<feature type="chain" id="PRO_5044665489" evidence="1">
    <location>
        <begin position="25"/>
        <end position="113"/>
    </location>
</feature>
<keyword evidence="1" id="KW-0732">Signal</keyword>
<evidence type="ECO:0000256" key="1">
    <source>
        <dbReference type="SAM" id="SignalP"/>
    </source>
</evidence>
<dbReference type="KEGG" id="aplc:110976032"/>
<dbReference type="GeneID" id="110976032"/>
<evidence type="ECO:0000313" key="4">
    <source>
        <dbReference type="RefSeq" id="XP_022084662.1"/>
    </source>
</evidence>
<reference evidence="3 4" key="1">
    <citation type="submission" date="2025-04" db="UniProtKB">
        <authorList>
            <consortium name="RefSeq"/>
        </authorList>
    </citation>
    <scope>IDENTIFICATION</scope>
</reference>
<protein>
    <submittedName>
        <fullName evidence="3 4">Uncharacterized protein LOC110976032</fullName>
    </submittedName>
</protein>
<name>A0A8B7XWN2_ACAPL</name>
<dbReference type="RefSeq" id="XP_022084662.1">
    <property type="nucleotide sequence ID" value="XM_022228970.1"/>
</dbReference>
<dbReference type="Proteomes" id="UP000694845">
    <property type="component" value="Unplaced"/>
</dbReference>
<dbReference type="OMA" id="EPESCGM"/>